<dbReference type="AlphaFoldDB" id="A0A379FFR4"/>
<dbReference type="Proteomes" id="UP000254191">
    <property type="component" value="Unassembled WGS sequence"/>
</dbReference>
<gene>
    <name evidence="1" type="ORF">NCTC11938_00755</name>
</gene>
<accession>A0A379FFR4</accession>
<name>A0A379FFR4_PROMI</name>
<organism evidence="1 2">
    <name type="scientific">Proteus mirabilis</name>
    <dbReference type="NCBI Taxonomy" id="584"/>
    <lineage>
        <taxon>Bacteria</taxon>
        <taxon>Pseudomonadati</taxon>
        <taxon>Pseudomonadota</taxon>
        <taxon>Gammaproteobacteria</taxon>
        <taxon>Enterobacterales</taxon>
        <taxon>Morganellaceae</taxon>
        <taxon>Proteus</taxon>
    </lineage>
</organism>
<evidence type="ECO:0000313" key="2">
    <source>
        <dbReference type="Proteomes" id="UP000254191"/>
    </source>
</evidence>
<reference evidence="1 2" key="1">
    <citation type="submission" date="2018-06" db="EMBL/GenBank/DDBJ databases">
        <authorList>
            <consortium name="Pathogen Informatics"/>
            <person name="Doyle S."/>
        </authorList>
    </citation>
    <scope>NUCLEOTIDE SEQUENCE [LARGE SCALE GENOMIC DNA]</scope>
    <source>
        <strain evidence="1 2">NCTC11938</strain>
    </source>
</reference>
<evidence type="ECO:0000313" key="1">
    <source>
        <dbReference type="EMBL" id="SUC18429.1"/>
    </source>
</evidence>
<protein>
    <submittedName>
        <fullName evidence="1">Phage protein</fullName>
    </submittedName>
</protein>
<sequence>MDPGRLRHTINIQKSVLAPDAISGSDMILDGSCDKSTCSDHALSRARIFSSSASTK</sequence>
<proteinExistence type="predicted"/>
<dbReference type="EMBL" id="UGTS01000004">
    <property type="protein sequence ID" value="SUC18429.1"/>
    <property type="molecule type" value="Genomic_DNA"/>
</dbReference>